<keyword evidence="2" id="KW-0813">Transport</keyword>
<evidence type="ECO:0000259" key="4">
    <source>
        <dbReference type="SMART" id="SM00499"/>
    </source>
</evidence>
<dbReference type="GO" id="GO:0006869">
    <property type="term" value="P:lipid transport"/>
    <property type="evidence" value="ECO:0007669"/>
    <property type="project" value="InterPro"/>
</dbReference>
<name>A0AAW1NB26_SAPOF</name>
<dbReference type="Gene3D" id="1.10.110.10">
    <property type="entry name" value="Plant lipid-transfer and hydrophobic proteins"/>
    <property type="match status" value="1"/>
</dbReference>
<feature type="signal peptide" evidence="3">
    <location>
        <begin position="1"/>
        <end position="26"/>
    </location>
</feature>
<keyword evidence="2" id="KW-0446">Lipid-binding</keyword>
<feature type="chain" id="PRO_5043822387" description="Non-specific lipid-transfer protein" evidence="3">
    <location>
        <begin position="27"/>
        <end position="118"/>
    </location>
</feature>
<dbReference type="SMART" id="SM00499">
    <property type="entry name" value="AAI"/>
    <property type="match status" value="1"/>
</dbReference>
<dbReference type="PANTHER" id="PTHR33076">
    <property type="entry name" value="NON-SPECIFIC LIPID-TRANSFER PROTEIN 2-RELATED"/>
    <property type="match status" value="1"/>
</dbReference>
<dbReference type="CDD" id="cd01960">
    <property type="entry name" value="nsLTP1"/>
    <property type="match status" value="1"/>
</dbReference>
<dbReference type="Proteomes" id="UP001443914">
    <property type="component" value="Unassembled WGS sequence"/>
</dbReference>
<dbReference type="PRINTS" id="PR00382">
    <property type="entry name" value="LIPIDTRNSFER"/>
</dbReference>
<reference evidence="5" key="1">
    <citation type="submission" date="2024-03" db="EMBL/GenBank/DDBJ databases">
        <title>WGS assembly of Saponaria officinalis var. Norfolk2.</title>
        <authorList>
            <person name="Jenkins J."/>
            <person name="Shu S."/>
            <person name="Grimwood J."/>
            <person name="Barry K."/>
            <person name="Goodstein D."/>
            <person name="Schmutz J."/>
            <person name="Leebens-Mack J."/>
            <person name="Osbourn A."/>
        </authorList>
    </citation>
    <scope>NUCLEOTIDE SEQUENCE [LARGE SCALE GENOMIC DNA]</scope>
    <source>
        <strain evidence="5">JIC</strain>
    </source>
</reference>
<keyword evidence="3" id="KW-0732">Signal</keyword>
<gene>
    <name evidence="5" type="ORF">RND81_01G025100</name>
</gene>
<dbReference type="InterPro" id="IPR000528">
    <property type="entry name" value="Plant_nsLTP"/>
</dbReference>
<evidence type="ECO:0000256" key="2">
    <source>
        <dbReference type="RuleBase" id="RU000628"/>
    </source>
</evidence>
<accession>A0AAW1NB26</accession>
<sequence>MANSNIMKLTCAIFVCLVMAVPYADAAITCSTVSTALSPCVSYLTGQGTATNACCNGISSLDSTATTTPERQTACNCLKSLAAQIPTINYNNAASLPSHCGVNIPYKISPSTNCSQVV</sequence>
<comment type="caution">
    <text evidence="5">The sequence shown here is derived from an EMBL/GenBank/DDBJ whole genome shotgun (WGS) entry which is preliminary data.</text>
</comment>
<evidence type="ECO:0000256" key="1">
    <source>
        <dbReference type="ARBA" id="ARBA00009748"/>
    </source>
</evidence>
<comment type="similarity">
    <text evidence="1 2">Belongs to the plant LTP family.</text>
</comment>
<evidence type="ECO:0000313" key="6">
    <source>
        <dbReference type="Proteomes" id="UP001443914"/>
    </source>
</evidence>
<organism evidence="5 6">
    <name type="scientific">Saponaria officinalis</name>
    <name type="common">Common soapwort</name>
    <name type="synonym">Lychnis saponaria</name>
    <dbReference type="NCBI Taxonomy" id="3572"/>
    <lineage>
        <taxon>Eukaryota</taxon>
        <taxon>Viridiplantae</taxon>
        <taxon>Streptophyta</taxon>
        <taxon>Embryophyta</taxon>
        <taxon>Tracheophyta</taxon>
        <taxon>Spermatophyta</taxon>
        <taxon>Magnoliopsida</taxon>
        <taxon>eudicotyledons</taxon>
        <taxon>Gunneridae</taxon>
        <taxon>Pentapetalae</taxon>
        <taxon>Caryophyllales</taxon>
        <taxon>Caryophyllaceae</taxon>
        <taxon>Caryophylleae</taxon>
        <taxon>Saponaria</taxon>
    </lineage>
</organism>
<comment type="function">
    <text evidence="2">Plant non-specific lipid-transfer proteins transfer phospholipids as well as galactolipids across membranes. May play a role in wax or cutin deposition in the cell walls of expanding epidermal cells and certain secretory tissues.</text>
</comment>
<feature type="domain" description="Bifunctional inhibitor/plant lipid transfer protein/seed storage helical" evidence="4">
    <location>
        <begin position="30"/>
        <end position="114"/>
    </location>
</feature>
<dbReference type="InterPro" id="IPR016140">
    <property type="entry name" value="Bifunc_inhib/LTP/seed_store"/>
</dbReference>
<dbReference type="GO" id="GO:0008289">
    <property type="term" value="F:lipid binding"/>
    <property type="evidence" value="ECO:0007669"/>
    <property type="project" value="UniProtKB-KW"/>
</dbReference>
<protein>
    <recommendedName>
        <fullName evidence="2">Non-specific lipid-transfer protein</fullName>
    </recommendedName>
</protein>
<evidence type="ECO:0000256" key="3">
    <source>
        <dbReference type="SAM" id="SignalP"/>
    </source>
</evidence>
<dbReference type="SUPFAM" id="SSF47699">
    <property type="entry name" value="Bifunctional inhibitor/lipid-transfer protein/seed storage 2S albumin"/>
    <property type="match status" value="1"/>
</dbReference>
<dbReference type="Pfam" id="PF00234">
    <property type="entry name" value="Tryp_alpha_amyl"/>
    <property type="match status" value="1"/>
</dbReference>
<proteinExistence type="inferred from homology"/>
<dbReference type="AlphaFoldDB" id="A0AAW1NB26"/>
<evidence type="ECO:0000313" key="5">
    <source>
        <dbReference type="EMBL" id="KAK9755438.1"/>
    </source>
</evidence>
<dbReference type="InterPro" id="IPR036312">
    <property type="entry name" value="Bifun_inhib/LTP/seed_sf"/>
</dbReference>
<keyword evidence="6" id="KW-1185">Reference proteome</keyword>
<dbReference type="PROSITE" id="PS00597">
    <property type="entry name" value="PLANT_LTP"/>
    <property type="match status" value="1"/>
</dbReference>
<dbReference type="EMBL" id="JBDFQZ010000001">
    <property type="protein sequence ID" value="KAK9755438.1"/>
    <property type="molecule type" value="Genomic_DNA"/>
</dbReference>